<feature type="region of interest" description="Disordered" evidence="2">
    <location>
        <begin position="1"/>
        <end position="26"/>
    </location>
</feature>
<keyword evidence="1" id="KW-0175">Coiled coil</keyword>
<evidence type="ECO:0000313" key="4">
    <source>
        <dbReference type="Proteomes" id="UP001146351"/>
    </source>
</evidence>
<reference evidence="3" key="1">
    <citation type="submission" date="2022-11" db="EMBL/GenBank/DDBJ databases">
        <authorList>
            <person name="Petersen C."/>
        </authorList>
    </citation>
    <scope>NUCLEOTIDE SEQUENCE</scope>
    <source>
        <strain evidence="3">IBT 21917</strain>
    </source>
</reference>
<accession>A0A9W9I263</accession>
<feature type="coiled-coil region" evidence="1">
    <location>
        <begin position="32"/>
        <end position="87"/>
    </location>
</feature>
<evidence type="ECO:0000256" key="2">
    <source>
        <dbReference type="SAM" id="MobiDB-lite"/>
    </source>
</evidence>
<gene>
    <name evidence="3" type="ORF">N7492_006822</name>
</gene>
<dbReference type="Proteomes" id="UP001146351">
    <property type="component" value="Unassembled WGS sequence"/>
</dbReference>
<keyword evidence="4" id="KW-1185">Reference proteome</keyword>
<protein>
    <submittedName>
        <fullName evidence="3">Uncharacterized protein</fullName>
    </submittedName>
</protein>
<proteinExistence type="predicted"/>
<sequence>MASNRDTKTSEGEKCRHCGKPGHKAGSNKCILEMQKAEIAGLNRKLSKMTQEREDRSRTLREVEKKLEETRKELAEAKREIAALKGR</sequence>
<organism evidence="3 4">
    <name type="scientific">Penicillium capsulatum</name>
    <dbReference type="NCBI Taxonomy" id="69766"/>
    <lineage>
        <taxon>Eukaryota</taxon>
        <taxon>Fungi</taxon>
        <taxon>Dikarya</taxon>
        <taxon>Ascomycota</taxon>
        <taxon>Pezizomycotina</taxon>
        <taxon>Eurotiomycetes</taxon>
        <taxon>Eurotiomycetidae</taxon>
        <taxon>Eurotiales</taxon>
        <taxon>Aspergillaceae</taxon>
        <taxon>Penicillium</taxon>
    </lineage>
</organism>
<evidence type="ECO:0000313" key="3">
    <source>
        <dbReference type="EMBL" id="KAJ5161430.1"/>
    </source>
</evidence>
<reference evidence="3" key="2">
    <citation type="journal article" date="2023" name="IMA Fungus">
        <title>Comparative genomic study of the Penicillium genus elucidates a diverse pangenome and 15 lateral gene transfer events.</title>
        <authorList>
            <person name="Petersen C."/>
            <person name="Sorensen T."/>
            <person name="Nielsen M.R."/>
            <person name="Sondergaard T.E."/>
            <person name="Sorensen J.L."/>
            <person name="Fitzpatrick D.A."/>
            <person name="Frisvad J.C."/>
            <person name="Nielsen K.L."/>
        </authorList>
    </citation>
    <scope>NUCLEOTIDE SEQUENCE</scope>
    <source>
        <strain evidence="3">IBT 21917</strain>
    </source>
</reference>
<dbReference type="AlphaFoldDB" id="A0A9W9I263"/>
<comment type="caution">
    <text evidence="3">The sequence shown here is derived from an EMBL/GenBank/DDBJ whole genome shotgun (WGS) entry which is preliminary data.</text>
</comment>
<name>A0A9W9I263_9EURO</name>
<feature type="compositionally biased region" description="Basic and acidic residues" evidence="2">
    <location>
        <begin position="1"/>
        <end position="16"/>
    </location>
</feature>
<evidence type="ECO:0000256" key="1">
    <source>
        <dbReference type="SAM" id="Coils"/>
    </source>
</evidence>
<dbReference type="EMBL" id="JAPQKO010000005">
    <property type="protein sequence ID" value="KAJ5161430.1"/>
    <property type="molecule type" value="Genomic_DNA"/>
</dbReference>
<dbReference type="SUPFAM" id="SSF57997">
    <property type="entry name" value="Tropomyosin"/>
    <property type="match status" value="1"/>
</dbReference>